<feature type="domain" description="Kinesin motor" evidence="11">
    <location>
        <begin position="1"/>
        <end position="133"/>
    </location>
</feature>
<name>A0AAV8VCY1_9CUCU</name>
<evidence type="ECO:0000256" key="10">
    <source>
        <dbReference type="SAM" id="MobiDB-lite"/>
    </source>
</evidence>
<comment type="caution">
    <text evidence="12">The sequence shown here is derived from an EMBL/GenBank/DDBJ whole genome shotgun (WGS) entry which is preliminary data.</text>
</comment>
<evidence type="ECO:0000259" key="11">
    <source>
        <dbReference type="PROSITE" id="PS50067"/>
    </source>
</evidence>
<accession>A0AAV8VCY1</accession>
<dbReference type="EMBL" id="JANEYG010000158">
    <property type="protein sequence ID" value="KAJ8911855.1"/>
    <property type="molecule type" value="Genomic_DNA"/>
</dbReference>
<evidence type="ECO:0000256" key="7">
    <source>
        <dbReference type="PROSITE-ProRule" id="PRU00283"/>
    </source>
</evidence>
<dbReference type="GO" id="GO:0008017">
    <property type="term" value="F:microtubule binding"/>
    <property type="evidence" value="ECO:0007669"/>
    <property type="project" value="InterPro"/>
</dbReference>
<protein>
    <recommendedName>
        <fullName evidence="8">Kinesin-like protein</fullName>
    </recommendedName>
</protein>
<feature type="coiled-coil region" evidence="9">
    <location>
        <begin position="141"/>
        <end position="230"/>
    </location>
</feature>
<reference evidence="12 13" key="1">
    <citation type="journal article" date="2023" name="Insect Mol. Biol.">
        <title>Genome sequencing provides insights into the evolution of gene families encoding plant cell wall-degrading enzymes in longhorned beetles.</title>
        <authorList>
            <person name="Shin N.R."/>
            <person name="Okamura Y."/>
            <person name="Kirsch R."/>
            <person name="Pauchet Y."/>
        </authorList>
    </citation>
    <scope>NUCLEOTIDE SEQUENCE [LARGE SCALE GENOMIC DNA]</scope>
    <source>
        <strain evidence="12">EAD_L_NR</strain>
    </source>
</reference>
<dbReference type="GO" id="GO:0007018">
    <property type="term" value="P:microtubule-based movement"/>
    <property type="evidence" value="ECO:0007669"/>
    <property type="project" value="InterPro"/>
</dbReference>
<feature type="compositionally biased region" description="Acidic residues" evidence="10">
    <location>
        <begin position="744"/>
        <end position="760"/>
    </location>
</feature>
<dbReference type="PANTHER" id="PTHR47969:SF15">
    <property type="entry name" value="CHROMOSOME-ASSOCIATED KINESIN KIF4A-RELATED"/>
    <property type="match status" value="1"/>
</dbReference>
<keyword evidence="13" id="KW-1185">Reference proteome</keyword>
<keyword evidence="8" id="KW-0505">Motor protein</keyword>
<dbReference type="GO" id="GO:0007052">
    <property type="term" value="P:mitotic spindle organization"/>
    <property type="evidence" value="ECO:0007669"/>
    <property type="project" value="TreeGrafter"/>
</dbReference>
<organism evidence="12 13">
    <name type="scientific">Exocentrus adspersus</name>
    <dbReference type="NCBI Taxonomy" id="1586481"/>
    <lineage>
        <taxon>Eukaryota</taxon>
        <taxon>Metazoa</taxon>
        <taxon>Ecdysozoa</taxon>
        <taxon>Arthropoda</taxon>
        <taxon>Hexapoda</taxon>
        <taxon>Insecta</taxon>
        <taxon>Pterygota</taxon>
        <taxon>Neoptera</taxon>
        <taxon>Endopterygota</taxon>
        <taxon>Coleoptera</taxon>
        <taxon>Polyphaga</taxon>
        <taxon>Cucujiformia</taxon>
        <taxon>Chrysomeloidea</taxon>
        <taxon>Cerambycidae</taxon>
        <taxon>Lamiinae</taxon>
        <taxon>Acanthocinini</taxon>
        <taxon>Exocentrus</taxon>
    </lineage>
</organism>
<dbReference type="Pfam" id="PF25764">
    <property type="entry name" value="KIF21A_4th"/>
    <property type="match status" value="1"/>
</dbReference>
<evidence type="ECO:0000313" key="12">
    <source>
        <dbReference type="EMBL" id="KAJ8911855.1"/>
    </source>
</evidence>
<dbReference type="GO" id="GO:0051231">
    <property type="term" value="P:spindle elongation"/>
    <property type="evidence" value="ECO:0007669"/>
    <property type="project" value="TreeGrafter"/>
</dbReference>
<evidence type="ECO:0000256" key="4">
    <source>
        <dbReference type="ARBA" id="ARBA00022840"/>
    </source>
</evidence>
<dbReference type="GO" id="GO:0005874">
    <property type="term" value="C:microtubule"/>
    <property type="evidence" value="ECO:0007669"/>
    <property type="project" value="UniProtKB-KW"/>
</dbReference>
<proteinExistence type="inferred from homology"/>
<dbReference type="SUPFAM" id="SSF52540">
    <property type="entry name" value="P-loop containing nucleoside triphosphate hydrolases"/>
    <property type="match status" value="1"/>
</dbReference>
<dbReference type="InterPro" id="IPR001752">
    <property type="entry name" value="Kinesin_motor_dom"/>
</dbReference>
<comment type="similarity">
    <text evidence="7 8">Belongs to the TRAFAC class myosin-kinesin ATPase superfamily. Kinesin family.</text>
</comment>
<dbReference type="GO" id="GO:0005875">
    <property type="term" value="C:microtubule associated complex"/>
    <property type="evidence" value="ECO:0007669"/>
    <property type="project" value="TreeGrafter"/>
</dbReference>
<dbReference type="InterPro" id="IPR027640">
    <property type="entry name" value="Kinesin-like_fam"/>
</dbReference>
<sequence>MNSQSSRSHAVFTINISISNKENCQEHKQAKLHLVDLAGSERPKKTGAVGNTFKEGVNINKGLFVLGNVISCLGDEKAQHGFIPYRDSNLTRLLKDSLGGNSITLMIACVSPADYNFEETVSTLRYADRARKIKNKPVVNQDAKVAQINELKKTIQQLRLQIVGQGGPMICPAEIELLKKEIVDLKAKIRDLTGQLSTALIDKTGLHEKILLLQNANEALNKRISEIKDQYDITFNNISNGIETNDTNIIKENISKMLDIQNQFVEINFEQKKTEKEIRNHEETFNKLLMGASVNHADTPSEIQEKQESHTTRQMELNSELLEIQKQLVLKESLAVQLASNNQYIVDYKAIAENEAKILSLENEKEELLQQLKNIQTHGPSNKLAEQRRKRVQELELQLNDLKKKVQEQSRLIKLKEKDEQRIIKLNQEITQMKQNKVKLLRTMREEGDKFRQWKLEKERECQRLKQQDMKKENEIVKMKAMHSKQQNVFKRRVEEAEALNKRLKNMLALRKQAQDSKINGKMDRVGPWLKQEFEIYINLIEVDVSLTALLEDRATLQQQLDKLKLNPETADSPECKSLEEDIEYRSVQIQDLQQQKLLNSDEENKSKTRFDKLQSMGEAKFALKLLFEQAAEIQKEKVQIQRKFNDLQESYKEMQEKLNGCESHYKHMEEKNMEQLGQLQKEYEEKITILLRQLRGLKTENVSGEEELRQMCNIQQEKIEDQEKKIQELQDKLKTIEETVYVDEDDEDDLDLEDDTENDPDWRKTPLGKRILDEKRKLTLGRITLGK</sequence>
<dbReference type="InterPro" id="IPR027417">
    <property type="entry name" value="P-loop_NTPase"/>
</dbReference>
<evidence type="ECO:0000256" key="9">
    <source>
        <dbReference type="SAM" id="Coils"/>
    </source>
</evidence>
<evidence type="ECO:0000313" key="13">
    <source>
        <dbReference type="Proteomes" id="UP001159042"/>
    </source>
</evidence>
<dbReference type="GO" id="GO:0003777">
    <property type="term" value="F:microtubule motor activity"/>
    <property type="evidence" value="ECO:0007669"/>
    <property type="project" value="InterPro"/>
</dbReference>
<keyword evidence="8" id="KW-0493">Microtubule</keyword>
<dbReference type="PANTHER" id="PTHR47969">
    <property type="entry name" value="CHROMOSOME-ASSOCIATED KINESIN KIF4A-RELATED"/>
    <property type="match status" value="1"/>
</dbReference>
<feature type="coiled-coil region" evidence="9">
    <location>
        <begin position="547"/>
        <end position="596"/>
    </location>
</feature>
<keyword evidence="3 8" id="KW-0547">Nucleotide-binding</keyword>
<evidence type="ECO:0000256" key="2">
    <source>
        <dbReference type="ARBA" id="ARBA00022490"/>
    </source>
</evidence>
<gene>
    <name evidence="12" type="ORF">NQ315_012520</name>
</gene>
<dbReference type="AlphaFoldDB" id="A0AAV8VCY1"/>
<evidence type="ECO:0000256" key="5">
    <source>
        <dbReference type="ARBA" id="ARBA00023054"/>
    </source>
</evidence>
<evidence type="ECO:0000256" key="6">
    <source>
        <dbReference type="ARBA" id="ARBA00023212"/>
    </source>
</evidence>
<comment type="subcellular location">
    <subcellularLocation>
        <location evidence="1">Cytoplasm</location>
        <location evidence="1">Cytoskeleton</location>
    </subcellularLocation>
</comment>
<dbReference type="GO" id="GO:0005524">
    <property type="term" value="F:ATP binding"/>
    <property type="evidence" value="ECO:0007669"/>
    <property type="project" value="UniProtKB-KW"/>
</dbReference>
<evidence type="ECO:0000256" key="8">
    <source>
        <dbReference type="RuleBase" id="RU000394"/>
    </source>
</evidence>
<keyword evidence="6" id="KW-0206">Cytoskeleton</keyword>
<dbReference type="PRINTS" id="PR00380">
    <property type="entry name" value="KINESINHEAVY"/>
</dbReference>
<dbReference type="PROSITE" id="PS50067">
    <property type="entry name" value="KINESIN_MOTOR_2"/>
    <property type="match status" value="1"/>
</dbReference>
<feature type="coiled-coil region" evidence="9">
    <location>
        <begin position="624"/>
        <end position="740"/>
    </location>
</feature>
<dbReference type="PROSITE" id="PS00411">
    <property type="entry name" value="KINESIN_MOTOR_1"/>
    <property type="match status" value="1"/>
</dbReference>
<evidence type="ECO:0000256" key="1">
    <source>
        <dbReference type="ARBA" id="ARBA00004245"/>
    </source>
</evidence>
<keyword evidence="4 8" id="KW-0067">ATP-binding</keyword>
<keyword evidence="2" id="KW-0963">Cytoplasm</keyword>
<dbReference type="Gene3D" id="3.40.850.10">
    <property type="entry name" value="Kinesin motor domain"/>
    <property type="match status" value="1"/>
</dbReference>
<dbReference type="InterPro" id="IPR036961">
    <property type="entry name" value="Kinesin_motor_dom_sf"/>
</dbReference>
<dbReference type="Pfam" id="PF00225">
    <property type="entry name" value="Kinesin"/>
    <property type="match status" value="1"/>
</dbReference>
<keyword evidence="5 9" id="KW-0175">Coiled coil</keyword>
<dbReference type="InterPro" id="IPR019821">
    <property type="entry name" value="Kinesin_motor_CS"/>
</dbReference>
<evidence type="ECO:0000256" key="3">
    <source>
        <dbReference type="ARBA" id="ARBA00022741"/>
    </source>
</evidence>
<feature type="region of interest" description="Disordered" evidence="10">
    <location>
        <begin position="744"/>
        <end position="765"/>
    </location>
</feature>
<dbReference type="SMART" id="SM00129">
    <property type="entry name" value="KISc"/>
    <property type="match status" value="1"/>
</dbReference>
<comment type="caution">
    <text evidence="7">Lacks conserved residue(s) required for the propagation of feature annotation.</text>
</comment>
<feature type="coiled-coil region" evidence="9">
    <location>
        <begin position="351"/>
        <end position="517"/>
    </location>
</feature>
<dbReference type="Proteomes" id="UP001159042">
    <property type="component" value="Unassembled WGS sequence"/>
</dbReference>